<dbReference type="Gene3D" id="6.10.30.10">
    <property type="match status" value="1"/>
</dbReference>
<dbReference type="InterPro" id="IPR012340">
    <property type="entry name" value="NA-bd_OB-fold"/>
</dbReference>
<evidence type="ECO:0000259" key="2">
    <source>
        <dbReference type="Pfam" id="PF12172"/>
    </source>
</evidence>
<evidence type="ECO:0000313" key="4">
    <source>
        <dbReference type="Proteomes" id="UP000285961"/>
    </source>
</evidence>
<accession>A0A419F2N0</accession>
<dbReference type="PANTHER" id="PTHR34075">
    <property type="entry name" value="BLR3430 PROTEIN"/>
    <property type="match status" value="1"/>
</dbReference>
<reference evidence="3 4" key="1">
    <citation type="journal article" date="2017" name="ISME J.">
        <title>Energy and carbon metabolisms in a deep terrestrial subsurface fluid microbial community.</title>
        <authorList>
            <person name="Momper L."/>
            <person name="Jungbluth S.P."/>
            <person name="Lee M.D."/>
            <person name="Amend J.P."/>
        </authorList>
    </citation>
    <scope>NUCLEOTIDE SEQUENCE [LARGE SCALE GENOMIC DNA]</scope>
    <source>
        <strain evidence="3">SURF_17</strain>
    </source>
</reference>
<evidence type="ECO:0000259" key="1">
    <source>
        <dbReference type="Pfam" id="PF01796"/>
    </source>
</evidence>
<dbReference type="PANTHER" id="PTHR34075:SF5">
    <property type="entry name" value="BLR3430 PROTEIN"/>
    <property type="match status" value="1"/>
</dbReference>
<proteinExistence type="predicted"/>
<dbReference type="SUPFAM" id="SSF50249">
    <property type="entry name" value="Nucleic acid-binding proteins"/>
    <property type="match status" value="1"/>
</dbReference>
<dbReference type="AlphaFoldDB" id="A0A419F2N0"/>
<dbReference type="EMBL" id="QZKI01000044">
    <property type="protein sequence ID" value="RJP72462.1"/>
    <property type="molecule type" value="Genomic_DNA"/>
</dbReference>
<gene>
    <name evidence="3" type="ORF">C4532_05955</name>
</gene>
<comment type="caution">
    <text evidence="3">The sequence shown here is derived from an EMBL/GenBank/DDBJ whole genome shotgun (WGS) entry which is preliminary data.</text>
</comment>
<dbReference type="InterPro" id="IPR002878">
    <property type="entry name" value="ChsH2_C"/>
</dbReference>
<dbReference type="Pfam" id="PF01796">
    <property type="entry name" value="OB_ChsH2_C"/>
    <property type="match status" value="1"/>
</dbReference>
<feature type="domain" description="ChsH2 rubredoxin-like zinc ribbon" evidence="2">
    <location>
        <begin position="19"/>
        <end position="55"/>
    </location>
</feature>
<organism evidence="3 4">
    <name type="scientific">Candidatus Abyssobacteria bacterium SURF_17</name>
    <dbReference type="NCBI Taxonomy" id="2093361"/>
    <lineage>
        <taxon>Bacteria</taxon>
        <taxon>Pseudomonadati</taxon>
        <taxon>Candidatus Hydrogenedentota</taxon>
        <taxon>Candidatus Abyssobacteria</taxon>
    </lineage>
</organism>
<dbReference type="Proteomes" id="UP000285961">
    <property type="component" value="Unassembled WGS sequence"/>
</dbReference>
<sequence>MKEYQKPVPEVKDYTRPYWDGCKAHKLLLPKCRPCNKPFFFPGKFCPTCLSEDIEWTPASGKGTIHTFSVVDRPPSGAFAGDVPYVVAIIDLAEGPRMMSNVIGISPDEVRVGMPVEVVFEDINDDIAIPKFRPVQ</sequence>
<evidence type="ECO:0000313" key="3">
    <source>
        <dbReference type="EMBL" id="RJP72462.1"/>
    </source>
</evidence>
<name>A0A419F2N0_9BACT</name>
<feature type="domain" description="ChsH2 C-terminal OB-fold" evidence="1">
    <location>
        <begin position="56"/>
        <end position="121"/>
    </location>
</feature>
<dbReference type="Pfam" id="PF12172">
    <property type="entry name" value="zf-ChsH2"/>
    <property type="match status" value="1"/>
</dbReference>
<protein>
    <submittedName>
        <fullName evidence="3">Zn-ribbon domain-containing OB-fold protein</fullName>
    </submittedName>
</protein>
<dbReference type="InterPro" id="IPR022002">
    <property type="entry name" value="ChsH2_Znr"/>
</dbReference>
<dbReference type="InterPro" id="IPR052513">
    <property type="entry name" value="Thioester_dehydratase-like"/>
</dbReference>